<protein>
    <recommendedName>
        <fullName evidence="6">Putative aliphatic sulfonates-binding protein</fullName>
    </recommendedName>
</protein>
<dbReference type="NCBIfam" id="TIGR01728">
    <property type="entry name" value="SsuA_fam"/>
    <property type="match status" value="1"/>
</dbReference>
<dbReference type="SUPFAM" id="SSF53850">
    <property type="entry name" value="Periplasmic binding protein-like II"/>
    <property type="match status" value="1"/>
</dbReference>
<evidence type="ECO:0000256" key="6">
    <source>
        <dbReference type="ARBA" id="ARBA00070228"/>
    </source>
</evidence>
<comment type="similarity">
    <text evidence="2">Belongs to the bacterial solute-binding protein SsuA/TauA family.</text>
</comment>
<organism evidence="9 10">
    <name type="scientific">Paraburkholderia bannensis</name>
    <dbReference type="NCBI Taxonomy" id="765414"/>
    <lineage>
        <taxon>Bacteria</taxon>
        <taxon>Pseudomonadati</taxon>
        <taxon>Pseudomonadota</taxon>
        <taxon>Betaproteobacteria</taxon>
        <taxon>Burkholderiales</taxon>
        <taxon>Burkholderiaceae</taxon>
        <taxon>Paraburkholderia</taxon>
    </lineage>
</organism>
<feature type="domain" description="Solute-binding protein family 3/N-terminal" evidence="8">
    <location>
        <begin position="36"/>
        <end position="253"/>
    </location>
</feature>
<proteinExistence type="inferred from homology"/>
<dbReference type="InterPro" id="IPR010067">
    <property type="entry name" value="ABC_SsuA_sub-bd"/>
</dbReference>
<keyword evidence="4 7" id="KW-0732">Signal</keyword>
<dbReference type="PANTHER" id="PTHR30024:SF42">
    <property type="entry name" value="ALIPHATIC SULFONATES-BINDING PROTEIN-RELATED"/>
    <property type="match status" value="1"/>
</dbReference>
<dbReference type="GO" id="GO:0042597">
    <property type="term" value="C:periplasmic space"/>
    <property type="evidence" value="ECO:0007669"/>
    <property type="project" value="UniProtKB-SubCell"/>
</dbReference>
<comment type="caution">
    <text evidence="9">The sequence shown here is derived from an EMBL/GenBank/DDBJ whole genome shotgun (WGS) entry which is preliminary data.</text>
</comment>
<accession>A0A7W9TZX2</accession>
<dbReference type="SMART" id="SM00062">
    <property type="entry name" value="PBPb"/>
    <property type="match status" value="1"/>
</dbReference>
<dbReference type="GO" id="GO:0042626">
    <property type="term" value="F:ATPase-coupled transmembrane transporter activity"/>
    <property type="evidence" value="ECO:0007669"/>
    <property type="project" value="InterPro"/>
</dbReference>
<evidence type="ECO:0000256" key="7">
    <source>
        <dbReference type="SAM" id="SignalP"/>
    </source>
</evidence>
<evidence type="ECO:0000256" key="3">
    <source>
        <dbReference type="ARBA" id="ARBA00022448"/>
    </source>
</evidence>
<evidence type="ECO:0000313" key="9">
    <source>
        <dbReference type="EMBL" id="MBB6104462.1"/>
    </source>
</evidence>
<feature type="signal peptide" evidence="7">
    <location>
        <begin position="1"/>
        <end position="31"/>
    </location>
</feature>
<dbReference type="GO" id="GO:0016020">
    <property type="term" value="C:membrane"/>
    <property type="evidence" value="ECO:0007669"/>
    <property type="project" value="InterPro"/>
</dbReference>
<dbReference type="EMBL" id="JACHBW010000012">
    <property type="protein sequence ID" value="MBB6104462.1"/>
    <property type="molecule type" value="Genomic_DNA"/>
</dbReference>
<evidence type="ECO:0000256" key="2">
    <source>
        <dbReference type="ARBA" id="ARBA00010742"/>
    </source>
</evidence>
<dbReference type="InterPro" id="IPR001638">
    <property type="entry name" value="Solute-binding_3/MltF_N"/>
</dbReference>
<gene>
    <name evidence="9" type="ORF">F4827_004321</name>
</gene>
<comment type="subcellular location">
    <subcellularLocation>
        <location evidence="1">Periplasm</location>
    </subcellularLocation>
</comment>
<sequence length="329" mass="35903">MQNSRRKFIRQISATALGAAALPSLVTHARAADTRTLRIGYQKFNTLNILKGTGNLERALQPLGWSVRWAEFAAGPQLTEALNAEAIDFGHAADTPSAFANAAGVNAVYLGAELPYPKGIGIFVAADSPIHSIRELKGRKVAIGRGWNVQYLLVRALREAGLEYGDIQPVYLTSAADVSATYLSGNVDAAGLWDPFLASQQLASAPRVLRDGTGLSNNRTFHLARPDFVKQNPQVIRVLFEELAKANAWTQSHPQETANLLAPQLGVRPEVLKLSTERRHYTTVAVTPDIVKEQQDIVDTFHSLGLVKERVDVARFVYPEVFVQAVQAS</sequence>
<dbReference type="Proteomes" id="UP000571554">
    <property type="component" value="Unassembled WGS sequence"/>
</dbReference>
<dbReference type="PROSITE" id="PS51318">
    <property type="entry name" value="TAT"/>
    <property type="match status" value="1"/>
</dbReference>
<keyword evidence="3" id="KW-0813">Transport</keyword>
<dbReference type="PANTHER" id="PTHR30024">
    <property type="entry name" value="ALIPHATIC SULFONATES-BINDING PROTEIN-RELATED"/>
    <property type="match status" value="1"/>
</dbReference>
<dbReference type="RefSeq" id="WP_183726720.1">
    <property type="nucleotide sequence ID" value="NZ_JACHBW010000012.1"/>
</dbReference>
<keyword evidence="10" id="KW-1185">Reference proteome</keyword>
<dbReference type="FunFam" id="3.40.190.10:FF:000050">
    <property type="entry name" value="Sulfonate ABC transporter substrate-binding protein"/>
    <property type="match status" value="1"/>
</dbReference>
<evidence type="ECO:0000256" key="5">
    <source>
        <dbReference type="ARBA" id="ARBA00055538"/>
    </source>
</evidence>
<reference evidence="9 10" key="1">
    <citation type="submission" date="2020-08" db="EMBL/GenBank/DDBJ databases">
        <title>Above-ground endophytic microbial communities from plants in different locations in the United States.</title>
        <authorList>
            <person name="Frank C."/>
        </authorList>
    </citation>
    <scope>NUCLEOTIDE SEQUENCE [LARGE SCALE GENOMIC DNA]</scope>
    <source>
        <strain evidence="9 10">WP4_2_2</strain>
    </source>
</reference>
<dbReference type="InterPro" id="IPR015168">
    <property type="entry name" value="SsuA/THI5"/>
</dbReference>
<evidence type="ECO:0000313" key="10">
    <source>
        <dbReference type="Proteomes" id="UP000571554"/>
    </source>
</evidence>
<evidence type="ECO:0000259" key="8">
    <source>
        <dbReference type="SMART" id="SM00062"/>
    </source>
</evidence>
<comment type="function">
    <text evidence="5">Part of a binding-protein-dependent transport system for aliphatic sulfonates. Putative binding protein.</text>
</comment>
<dbReference type="InterPro" id="IPR006311">
    <property type="entry name" value="TAT_signal"/>
</dbReference>
<dbReference type="AlphaFoldDB" id="A0A7W9TZX2"/>
<dbReference type="Pfam" id="PF09084">
    <property type="entry name" value="NMT1"/>
    <property type="match status" value="1"/>
</dbReference>
<name>A0A7W9TZX2_9BURK</name>
<dbReference type="Gene3D" id="3.40.190.10">
    <property type="entry name" value="Periplasmic binding protein-like II"/>
    <property type="match status" value="2"/>
</dbReference>
<evidence type="ECO:0000256" key="4">
    <source>
        <dbReference type="ARBA" id="ARBA00022729"/>
    </source>
</evidence>
<evidence type="ECO:0000256" key="1">
    <source>
        <dbReference type="ARBA" id="ARBA00004418"/>
    </source>
</evidence>
<feature type="chain" id="PRO_5031194731" description="Putative aliphatic sulfonates-binding protein" evidence="7">
    <location>
        <begin position="32"/>
        <end position="329"/>
    </location>
</feature>